<dbReference type="InterPro" id="IPR006975">
    <property type="entry name" value="NifQ"/>
</dbReference>
<keyword evidence="2" id="KW-1185">Reference proteome</keyword>
<evidence type="ECO:0000313" key="1">
    <source>
        <dbReference type="EMBL" id="OAN45666.1"/>
    </source>
</evidence>
<dbReference type="RefSeq" id="WP_068495411.1">
    <property type="nucleotide sequence ID" value="NZ_LWQT01000098.1"/>
</dbReference>
<dbReference type="GO" id="GO:0030151">
    <property type="term" value="F:molybdenum ion binding"/>
    <property type="evidence" value="ECO:0007669"/>
    <property type="project" value="InterPro"/>
</dbReference>
<gene>
    <name evidence="1" type="ORF">A6A04_07195</name>
</gene>
<dbReference type="AlphaFoldDB" id="A0A178MAV9"/>
<evidence type="ECO:0008006" key="3">
    <source>
        <dbReference type="Google" id="ProtNLM"/>
    </source>
</evidence>
<evidence type="ECO:0000313" key="2">
    <source>
        <dbReference type="Proteomes" id="UP000078428"/>
    </source>
</evidence>
<sequence>MSPALAPPLDRMVYDRLMAGDGAMDEPDRHVLASVIALAVAEAGHPLAEAVGLPGPMLQRILDHAFSGAYAPGELLDPEASCGEDAIEEPDYRQLLLDGRANGAEIEDWLARIVARRSLRPEHLWISLGLRSRKELSDMLHRHFPTVAARNTQGMRWKKFFYREMCQAEGVYVCKSPVCDVCPDVSHCFGAEE</sequence>
<comment type="caution">
    <text evidence="1">The sequence shown here is derived from an EMBL/GenBank/DDBJ whole genome shotgun (WGS) entry which is preliminary data.</text>
</comment>
<dbReference type="Proteomes" id="UP000078428">
    <property type="component" value="Unassembled WGS sequence"/>
</dbReference>
<organism evidence="1 2">
    <name type="scientific">Paramagnetospirillum marisnigri</name>
    <dbReference type="NCBI Taxonomy" id="1285242"/>
    <lineage>
        <taxon>Bacteria</taxon>
        <taxon>Pseudomonadati</taxon>
        <taxon>Pseudomonadota</taxon>
        <taxon>Alphaproteobacteria</taxon>
        <taxon>Rhodospirillales</taxon>
        <taxon>Magnetospirillaceae</taxon>
        <taxon>Paramagnetospirillum</taxon>
    </lineage>
</organism>
<proteinExistence type="predicted"/>
<dbReference type="GO" id="GO:0009399">
    <property type="term" value="P:nitrogen fixation"/>
    <property type="evidence" value="ECO:0007669"/>
    <property type="project" value="InterPro"/>
</dbReference>
<dbReference type="Pfam" id="PF04891">
    <property type="entry name" value="NifQ"/>
    <property type="match status" value="1"/>
</dbReference>
<dbReference type="EMBL" id="LWQT01000098">
    <property type="protein sequence ID" value="OAN45666.1"/>
    <property type="molecule type" value="Genomic_DNA"/>
</dbReference>
<reference evidence="1 2" key="1">
    <citation type="submission" date="2016-04" db="EMBL/GenBank/DDBJ databases">
        <title>Draft genome sequence of freshwater magnetotactic bacteria Magnetospirillum marisnigri SP-1 and Magnetospirillum moscoviense BB-1.</title>
        <authorList>
            <person name="Koziaeva V."/>
            <person name="Dziuba M.V."/>
            <person name="Ivanov T.M."/>
            <person name="Kuznetsov B."/>
            <person name="Grouzdev D.S."/>
        </authorList>
    </citation>
    <scope>NUCLEOTIDE SEQUENCE [LARGE SCALE GENOMIC DNA]</scope>
    <source>
        <strain evidence="1 2">SP-1</strain>
    </source>
</reference>
<dbReference type="OrthoDB" id="192277at2"/>
<dbReference type="STRING" id="1285242.A6A04_07195"/>
<name>A0A178MAV9_9PROT</name>
<accession>A0A178MAV9</accession>
<protein>
    <recommendedName>
        <fullName evidence="3">Hydrogenase</fullName>
    </recommendedName>
</protein>